<accession>A0A444YUT4</accession>
<name>A0A444YUT4_ARAHY</name>
<comment type="caution">
    <text evidence="1">The sequence shown here is derived from an EMBL/GenBank/DDBJ whole genome shotgun (WGS) entry which is preliminary data.</text>
</comment>
<gene>
    <name evidence="1" type="ORF">Ahy_B06g085494</name>
</gene>
<dbReference type="AlphaFoldDB" id="A0A444YUT4"/>
<reference evidence="1 2" key="1">
    <citation type="submission" date="2019-01" db="EMBL/GenBank/DDBJ databases">
        <title>Sequencing of cultivated peanut Arachis hypogaea provides insights into genome evolution and oil improvement.</title>
        <authorList>
            <person name="Chen X."/>
        </authorList>
    </citation>
    <scope>NUCLEOTIDE SEQUENCE [LARGE SCALE GENOMIC DNA]</scope>
    <source>
        <strain evidence="2">cv. Fuhuasheng</strain>
        <tissue evidence="1">Leaves</tissue>
    </source>
</reference>
<dbReference type="Proteomes" id="UP000289738">
    <property type="component" value="Chromosome B06"/>
</dbReference>
<protein>
    <submittedName>
        <fullName evidence="1">Uncharacterized protein</fullName>
    </submittedName>
</protein>
<keyword evidence="2" id="KW-1185">Reference proteome</keyword>
<evidence type="ECO:0000313" key="2">
    <source>
        <dbReference type="Proteomes" id="UP000289738"/>
    </source>
</evidence>
<proteinExistence type="predicted"/>
<sequence>MSSEELPLVALLEDTKHPCGPDEECKGGDKDGSSSVMGFFLLTALTLDVLASGGAVDGRREIVLVCTMISGTGEECEKNESIYKCGCVLDLLEEDFFEHDRHQCLF</sequence>
<evidence type="ECO:0000313" key="1">
    <source>
        <dbReference type="EMBL" id="RYR05658.1"/>
    </source>
</evidence>
<organism evidence="1 2">
    <name type="scientific">Arachis hypogaea</name>
    <name type="common">Peanut</name>
    <dbReference type="NCBI Taxonomy" id="3818"/>
    <lineage>
        <taxon>Eukaryota</taxon>
        <taxon>Viridiplantae</taxon>
        <taxon>Streptophyta</taxon>
        <taxon>Embryophyta</taxon>
        <taxon>Tracheophyta</taxon>
        <taxon>Spermatophyta</taxon>
        <taxon>Magnoliopsida</taxon>
        <taxon>eudicotyledons</taxon>
        <taxon>Gunneridae</taxon>
        <taxon>Pentapetalae</taxon>
        <taxon>rosids</taxon>
        <taxon>fabids</taxon>
        <taxon>Fabales</taxon>
        <taxon>Fabaceae</taxon>
        <taxon>Papilionoideae</taxon>
        <taxon>50 kb inversion clade</taxon>
        <taxon>dalbergioids sensu lato</taxon>
        <taxon>Dalbergieae</taxon>
        <taxon>Pterocarpus clade</taxon>
        <taxon>Arachis</taxon>
    </lineage>
</organism>
<dbReference type="EMBL" id="SDMP01000016">
    <property type="protein sequence ID" value="RYR05658.1"/>
    <property type="molecule type" value="Genomic_DNA"/>
</dbReference>